<dbReference type="GO" id="GO:0043590">
    <property type="term" value="C:bacterial nucleoid"/>
    <property type="evidence" value="ECO:0007669"/>
    <property type="project" value="TreeGrafter"/>
</dbReference>
<evidence type="ECO:0000313" key="10">
    <source>
        <dbReference type="EMBL" id="GEK21239.1"/>
    </source>
</evidence>
<proteinExistence type="inferred from homology"/>
<keyword evidence="11" id="KW-1185">Reference proteome</keyword>
<dbReference type="CDD" id="cd03241">
    <property type="entry name" value="ABC_RecN"/>
    <property type="match status" value="1"/>
</dbReference>
<dbReference type="InterPro" id="IPR027417">
    <property type="entry name" value="P-loop_NTPase"/>
</dbReference>
<keyword evidence="3" id="KW-0547">Nucleotide-binding</keyword>
<keyword evidence="4 8" id="KW-0227">DNA damage</keyword>
<sequence>MIEEIRIENLGVIGRAQVELRPGLTVLTGETGAGKTMVLTALNLLLGGKADPATVRVGSAAAAVEGRVLLGAGGAALGRATEAGAGLDDDGSLVLLRTVGASTDGAAGRSRAYVGGRSVPQGVLAELADELVTVHGQADQARLRSPAVQREALDEFVGPAHREVLARYRAAWAERARVDAELSDLVDKARDRTREAELLRLGLAEVERVDPQPEEDVTLAEEVDRLSHAEDLRTAAAGAHTALVGDEDSVDEGSAAVGAIELARRLLEHEGTHDPALAALATRVAEAGYLLADVSTDLAAYLEDLQADPLRLDAAQRRRAELATLTRSYGSTVAEVLAWADTAGRRLLDLDGGDERIAELREARGRLDDELTSLAEQLTDGRRGGAERLSGVVSEELSGLAMGGAELRVSVERADEPGPHGADRVEMLLVPHAGAPARPLGKGASGGELSRVMLAIEVALATAPGATRPGTFVFDEVDAGVGGRAAIEVGRRLSALAQGSQVLVVTHLAQVAAFADHHLVVTKSTADGVDVVTESDVRLVTRDERVRELARMLSGQEDSDAARTHAAELLELSSVGR</sequence>
<dbReference type="GO" id="GO:0016887">
    <property type="term" value="F:ATP hydrolysis activity"/>
    <property type="evidence" value="ECO:0007669"/>
    <property type="project" value="InterPro"/>
</dbReference>
<evidence type="ECO:0000256" key="6">
    <source>
        <dbReference type="ARBA" id="ARBA00023204"/>
    </source>
</evidence>
<dbReference type="InterPro" id="IPR004604">
    <property type="entry name" value="DNA_recomb/repair_RecN"/>
</dbReference>
<evidence type="ECO:0000256" key="2">
    <source>
        <dbReference type="ARBA" id="ARBA00021315"/>
    </source>
</evidence>
<evidence type="ECO:0000256" key="7">
    <source>
        <dbReference type="ARBA" id="ARBA00033408"/>
    </source>
</evidence>
<name>A0A510V2Y0_9CELL</name>
<comment type="similarity">
    <text evidence="1 8">Belongs to the RecN family.</text>
</comment>
<dbReference type="GO" id="GO:0005524">
    <property type="term" value="F:ATP binding"/>
    <property type="evidence" value="ECO:0007669"/>
    <property type="project" value="UniProtKB-KW"/>
</dbReference>
<feature type="domain" description="Rad50/SbcC-type AAA" evidence="9">
    <location>
        <begin position="4"/>
        <end position="52"/>
    </location>
</feature>
<dbReference type="NCBIfam" id="TIGR00634">
    <property type="entry name" value="recN"/>
    <property type="match status" value="1"/>
</dbReference>
<gene>
    <name evidence="10" type="primary">recN</name>
    <name evidence="10" type="ORF">CXY01_17590</name>
</gene>
<dbReference type="RefSeq" id="WP_146927046.1">
    <property type="nucleotide sequence ID" value="NZ_BJUB01000004.1"/>
</dbReference>
<dbReference type="PIRSF" id="PIRSF003128">
    <property type="entry name" value="RecN"/>
    <property type="match status" value="1"/>
</dbReference>
<dbReference type="Pfam" id="PF13476">
    <property type="entry name" value="AAA_23"/>
    <property type="match status" value="1"/>
</dbReference>
<evidence type="ECO:0000313" key="11">
    <source>
        <dbReference type="Proteomes" id="UP000321118"/>
    </source>
</evidence>
<reference evidence="10 11" key="1">
    <citation type="submission" date="2019-07" db="EMBL/GenBank/DDBJ databases">
        <title>Whole genome shotgun sequence of Cellulomonas xylanilytica NBRC 101102.</title>
        <authorList>
            <person name="Hosoyama A."/>
            <person name="Uohara A."/>
            <person name="Ohji S."/>
            <person name="Ichikawa N."/>
        </authorList>
    </citation>
    <scope>NUCLEOTIDE SEQUENCE [LARGE SCALE GENOMIC DNA]</scope>
    <source>
        <strain evidence="10 11">NBRC 101102</strain>
    </source>
</reference>
<dbReference type="OrthoDB" id="9806954at2"/>
<comment type="function">
    <text evidence="8">May be involved in recombinational repair of damaged DNA.</text>
</comment>
<dbReference type="GO" id="GO:0009432">
    <property type="term" value="P:SOS response"/>
    <property type="evidence" value="ECO:0007669"/>
    <property type="project" value="TreeGrafter"/>
</dbReference>
<evidence type="ECO:0000256" key="3">
    <source>
        <dbReference type="ARBA" id="ARBA00022741"/>
    </source>
</evidence>
<dbReference type="GO" id="GO:0006302">
    <property type="term" value="P:double-strand break repair"/>
    <property type="evidence" value="ECO:0007669"/>
    <property type="project" value="InterPro"/>
</dbReference>
<dbReference type="AlphaFoldDB" id="A0A510V2Y0"/>
<keyword evidence="6 8" id="KW-0234">DNA repair</keyword>
<evidence type="ECO:0000256" key="1">
    <source>
        <dbReference type="ARBA" id="ARBA00009441"/>
    </source>
</evidence>
<protein>
    <recommendedName>
        <fullName evidence="2 8">DNA repair protein RecN</fullName>
    </recommendedName>
    <alternativeName>
        <fullName evidence="7 8">Recombination protein N</fullName>
    </alternativeName>
</protein>
<evidence type="ECO:0000256" key="4">
    <source>
        <dbReference type="ARBA" id="ARBA00022763"/>
    </source>
</evidence>
<evidence type="ECO:0000256" key="8">
    <source>
        <dbReference type="PIRNR" id="PIRNR003128"/>
    </source>
</evidence>
<dbReference type="PANTHER" id="PTHR11059">
    <property type="entry name" value="DNA REPAIR PROTEIN RECN"/>
    <property type="match status" value="1"/>
</dbReference>
<comment type="caution">
    <text evidence="10">The sequence shown here is derived from an EMBL/GenBank/DDBJ whole genome shotgun (WGS) entry which is preliminary data.</text>
</comment>
<dbReference type="Proteomes" id="UP000321118">
    <property type="component" value="Unassembled WGS sequence"/>
</dbReference>
<dbReference type="SUPFAM" id="SSF52540">
    <property type="entry name" value="P-loop containing nucleoside triphosphate hydrolases"/>
    <property type="match status" value="2"/>
</dbReference>
<evidence type="ECO:0000256" key="5">
    <source>
        <dbReference type="ARBA" id="ARBA00022840"/>
    </source>
</evidence>
<dbReference type="GO" id="GO:0006310">
    <property type="term" value="P:DNA recombination"/>
    <property type="evidence" value="ECO:0007669"/>
    <property type="project" value="InterPro"/>
</dbReference>
<dbReference type="PANTHER" id="PTHR11059:SF0">
    <property type="entry name" value="DNA REPAIR PROTEIN RECN"/>
    <property type="match status" value="1"/>
</dbReference>
<dbReference type="EMBL" id="BJUB01000004">
    <property type="protein sequence ID" value="GEK21239.1"/>
    <property type="molecule type" value="Genomic_DNA"/>
</dbReference>
<organism evidence="10 11">
    <name type="scientific">Cellulomonas xylanilytica</name>
    <dbReference type="NCBI Taxonomy" id="233583"/>
    <lineage>
        <taxon>Bacteria</taxon>
        <taxon>Bacillati</taxon>
        <taxon>Actinomycetota</taxon>
        <taxon>Actinomycetes</taxon>
        <taxon>Micrococcales</taxon>
        <taxon>Cellulomonadaceae</taxon>
        <taxon>Cellulomonas</taxon>
    </lineage>
</organism>
<evidence type="ECO:0000259" key="9">
    <source>
        <dbReference type="Pfam" id="PF13476"/>
    </source>
</evidence>
<accession>A0A510V2Y0</accession>
<dbReference type="InterPro" id="IPR038729">
    <property type="entry name" value="Rad50/SbcC_AAA"/>
</dbReference>
<keyword evidence="5" id="KW-0067">ATP-binding</keyword>
<dbReference type="Gene3D" id="3.40.50.300">
    <property type="entry name" value="P-loop containing nucleotide triphosphate hydrolases"/>
    <property type="match status" value="2"/>
</dbReference>